<feature type="binding site" evidence="9">
    <location>
        <begin position="45"/>
        <end position="49"/>
    </location>
    <ligand>
        <name>GTP</name>
        <dbReference type="ChEBI" id="CHEBI:37565"/>
    </ligand>
</feature>
<dbReference type="GO" id="GO:0008270">
    <property type="term" value="F:zinc ion binding"/>
    <property type="evidence" value="ECO:0007669"/>
    <property type="project" value="UniProtKB-UniRule"/>
</dbReference>
<feature type="binding site" evidence="9">
    <location>
        <position position="63"/>
    </location>
    <ligand>
        <name>Zn(2+)</name>
        <dbReference type="ChEBI" id="CHEBI:29105"/>
        <note>catalytic</note>
    </ligand>
</feature>
<keyword evidence="7 9" id="KW-0342">GTP-binding</keyword>
<sequence length="190" mass="21912">MKIEISDVANLPSRFGKYKLKAFKENEKEHLAIYKEPLEEIVNVRIHSECLTGDAIGSLKCDCRDQLEASLNFIEKNSGMVIYLRQEGRNIGLLNKINAYALQDKGFDTIQANHQLGFKSDERTYEIVDFILEHFGIKKINLLTNNPEKLKGLKKVEIVSRIPIIIKSNKFNESYLKIKQEQMGHMLKDE</sequence>
<dbReference type="AlphaFoldDB" id="A0AAX0LBC7"/>
<keyword evidence="6 9" id="KW-0862">Zinc</keyword>
<feature type="binding site" evidence="9">
    <location>
        <position position="144"/>
    </location>
    <ligand>
        <name>GTP</name>
        <dbReference type="ChEBI" id="CHEBI:37565"/>
    </ligand>
</feature>
<evidence type="ECO:0000256" key="2">
    <source>
        <dbReference type="ARBA" id="ARBA00022619"/>
    </source>
</evidence>
<feature type="active site" description="Proton acceptor" evidence="9">
    <location>
        <position position="121"/>
    </location>
</feature>
<dbReference type="HAMAP" id="MF_00179">
    <property type="entry name" value="RibA"/>
    <property type="match status" value="1"/>
</dbReference>
<dbReference type="EMBL" id="MCRK01000012">
    <property type="protein sequence ID" value="OPA81573.1"/>
    <property type="molecule type" value="Genomic_DNA"/>
</dbReference>
<dbReference type="EC" id="3.5.4.25" evidence="9"/>
<evidence type="ECO:0000256" key="8">
    <source>
        <dbReference type="ARBA" id="ARBA00049295"/>
    </source>
</evidence>
<comment type="similarity">
    <text evidence="9">Belongs to the GTP cyclohydrolase II family.</text>
</comment>
<dbReference type="InterPro" id="IPR036144">
    <property type="entry name" value="RibA-like_sf"/>
</dbReference>
<comment type="catalytic activity">
    <reaction evidence="8 9">
        <text>GTP + 4 H2O = 2,5-diamino-6-hydroxy-4-(5-phosphoribosylamino)-pyrimidine + formate + 2 phosphate + 3 H(+)</text>
        <dbReference type="Rhea" id="RHEA:23704"/>
        <dbReference type="ChEBI" id="CHEBI:15377"/>
        <dbReference type="ChEBI" id="CHEBI:15378"/>
        <dbReference type="ChEBI" id="CHEBI:15740"/>
        <dbReference type="ChEBI" id="CHEBI:37565"/>
        <dbReference type="ChEBI" id="CHEBI:43474"/>
        <dbReference type="ChEBI" id="CHEBI:58614"/>
        <dbReference type="EC" id="3.5.4.25"/>
    </reaction>
</comment>
<proteinExistence type="inferred from homology"/>
<dbReference type="InterPro" id="IPR000926">
    <property type="entry name" value="RibA"/>
</dbReference>
<evidence type="ECO:0000256" key="1">
    <source>
        <dbReference type="ARBA" id="ARBA00004853"/>
    </source>
</evidence>
<dbReference type="GO" id="GO:0005829">
    <property type="term" value="C:cytosol"/>
    <property type="evidence" value="ECO:0007669"/>
    <property type="project" value="TreeGrafter"/>
</dbReference>
<comment type="cofactor">
    <cofactor evidence="9">
        <name>Zn(2+)</name>
        <dbReference type="ChEBI" id="CHEBI:29105"/>
    </cofactor>
    <text evidence="9">Binds 1 zinc ion per subunit.</text>
</comment>
<comment type="pathway">
    <text evidence="1 9">Cofactor biosynthesis; riboflavin biosynthesis; 5-amino-6-(D-ribitylamino)uracil from GTP: step 1/4.</text>
</comment>
<dbReference type="NCBIfam" id="TIGR00505">
    <property type="entry name" value="ribA"/>
    <property type="match status" value="1"/>
</dbReference>
<accession>A0AAX0LBC7</accession>
<evidence type="ECO:0000256" key="3">
    <source>
        <dbReference type="ARBA" id="ARBA00022723"/>
    </source>
</evidence>
<feature type="binding site" evidence="9">
    <location>
        <position position="61"/>
    </location>
    <ligand>
        <name>Zn(2+)</name>
        <dbReference type="ChEBI" id="CHEBI:29105"/>
        <note>catalytic</note>
    </ligand>
</feature>
<gene>
    <name evidence="9" type="primary">ribA</name>
    <name evidence="11" type="ORF">BFG04_00030</name>
</gene>
<feature type="binding site" evidence="9">
    <location>
        <position position="50"/>
    </location>
    <ligand>
        <name>Zn(2+)</name>
        <dbReference type="ChEBI" id="CHEBI:29105"/>
        <note>catalytic</note>
    </ligand>
</feature>
<feature type="binding site" evidence="9">
    <location>
        <position position="109"/>
    </location>
    <ligand>
        <name>GTP</name>
        <dbReference type="ChEBI" id="CHEBI:37565"/>
    </ligand>
</feature>
<dbReference type="GO" id="GO:0003935">
    <property type="term" value="F:GTP cyclohydrolase II activity"/>
    <property type="evidence" value="ECO:0007669"/>
    <property type="project" value="UniProtKB-UniRule"/>
</dbReference>
<evidence type="ECO:0000256" key="4">
    <source>
        <dbReference type="ARBA" id="ARBA00022741"/>
    </source>
</evidence>
<dbReference type="GO" id="GO:0009231">
    <property type="term" value="P:riboflavin biosynthetic process"/>
    <property type="evidence" value="ECO:0007669"/>
    <property type="project" value="UniProtKB-UniRule"/>
</dbReference>
<dbReference type="PANTHER" id="PTHR21327:SF18">
    <property type="entry name" value="3,4-DIHYDROXY-2-BUTANONE 4-PHOSPHATE SYNTHASE"/>
    <property type="match status" value="1"/>
</dbReference>
<dbReference type="RefSeq" id="WP_078388004.1">
    <property type="nucleotide sequence ID" value="NZ_CP012547.1"/>
</dbReference>
<feature type="binding site" evidence="9">
    <location>
        <position position="149"/>
    </location>
    <ligand>
        <name>GTP</name>
        <dbReference type="ChEBI" id="CHEBI:37565"/>
    </ligand>
</feature>
<evidence type="ECO:0000313" key="12">
    <source>
        <dbReference type="Proteomes" id="UP000189728"/>
    </source>
</evidence>
<comment type="caution">
    <text evidence="11">The sequence shown here is derived from an EMBL/GenBank/DDBJ whole genome shotgun (WGS) entry which is preliminary data.</text>
</comment>
<dbReference type="InterPro" id="IPR032677">
    <property type="entry name" value="GTP_cyclohydro_II"/>
</dbReference>
<dbReference type="Pfam" id="PF00925">
    <property type="entry name" value="GTP_cyclohydro2"/>
    <property type="match status" value="1"/>
</dbReference>
<keyword evidence="5 9" id="KW-0378">Hydrolase</keyword>
<evidence type="ECO:0000256" key="7">
    <source>
        <dbReference type="ARBA" id="ARBA00023134"/>
    </source>
</evidence>
<feature type="domain" description="GTP cyclohydrolase II" evidence="10">
    <location>
        <begin position="9"/>
        <end position="162"/>
    </location>
</feature>
<reference evidence="11 12" key="1">
    <citation type="submission" date="2016-08" db="EMBL/GenBank/DDBJ databases">
        <title>Campylobacter species from sea mammals.</title>
        <authorList>
            <person name="Gilbert M.J."/>
            <person name="Byrne B.A."/>
            <person name="Zomer A.L."/>
            <person name="Wagenaar J.A."/>
        </authorList>
    </citation>
    <scope>NUCLEOTIDE SEQUENCE [LARGE SCALE GENOMIC DNA]</scope>
    <source>
        <strain evidence="11 12">1105248</strain>
    </source>
</reference>
<evidence type="ECO:0000256" key="9">
    <source>
        <dbReference type="HAMAP-Rule" id="MF_00179"/>
    </source>
</evidence>
<dbReference type="PANTHER" id="PTHR21327">
    <property type="entry name" value="GTP CYCLOHYDROLASE II-RELATED"/>
    <property type="match status" value="1"/>
</dbReference>
<keyword evidence="2 9" id="KW-0686">Riboflavin biosynthesis</keyword>
<feature type="binding site" evidence="9">
    <location>
        <position position="66"/>
    </location>
    <ligand>
        <name>GTP</name>
        <dbReference type="ChEBI" id="CHEBI:37565"/>
    </ligand>
</feature>
<dbReference type="Proteomes" id="UP000189728">
    <property type="component" value="Unassembled WGS sequence"/>
</dbReference>
<evidence type="ECO:0000256" key="5">
    <source>
        <dbReference type="ARBA" id="ARBA00022801"/>
    </source>
</evidence>
<comment type="function">
    <text evidence="9">Catalyzes the conversion of GTP to 2,5-diamino-6-ribosylamino-4(3H)-pyrimidinone 5'-phosphate (DARP), formate and pyrophosphate.</text>
</comment>
<dbReference type="GO" id="GO:0005525">
    <property type="term" value="F:GTP binding"/>
    <property type="evidence" value="ECO:0007669"/>
    <property type="project" value="UniProtKB-KW"/>
</dbReference>
<feature type="active site" description="Nucleophile" evidence="9">
    <location>
        <position position="123"/>
    </location>
</feature>
<dbReference type="FunFam" id="3.40.50.10990:FF:000002">
    <property type="entry name" value="GTP cyclohydrolase-2"/>
    <property type="match status" value="1"/>
</dbReference>
<name>A0AAX0LBC7_9BACT</name>
<dbReference type="SUPFAM" id="SSF142695">
    <property type="entry name" value="RibA-like"/>
    <property type="match status" value="1"/>
</dbReference>
<dbReference type="NCBIfam" id="NF001591">
    <property type="entry name" value="PRK00393.1"/>
    <property type="match status" value="1"/>
</dbReference>
<dbReference type="Gene3D" id="3.40.50.10990">
    <property type="entry name" value="GTP cyclohydrolase II"/>
    <property type="match status" value="1"/>
</dbReference>
<keyword evidence="4 9" id="KW-0547">Nucleotide-binding</keyword>
<feature type="binding site" evidence="9">
    <location>
        <begin position="87"/>
        <end position="89"/>
    </location>
    <ligand>
        <name>GTP</name>
        <dbReference type="ChEBI" id="CHEBI:37565"/>
    </ligand>
</feature>
<evidence type="ECO:0000259" key="10">
    <source>
        <dbReference type="Pfam" id="PF00925"/>
    </source>
</evidence>
<evidence type="ECO:0000256" key="6">
    <source>
        <dbReference type="ARBA" id="ARBA00022833"/>
    </source>
</evidence>
<protein>
    <recommendedName>
        <fullName evidence="9">GTP cyclohydrolase-2</fullName>
        <ecNumber evidence="9">3.5.4.25</ecNumber>
    </recommendedName>
    <alternativeName>
        <fullName evidence="9">GTP cyclohydrolase II</fullName>
    </alternativeName>
</protein>
<evidence type="ECO:0000313" key="11">
    <source>
        <dbReference type="EMBL" id="OPA81573.1"/>
    </source>
</evidence>
<dbReference type="CDD" id="cd00641">
    <property type="entry name" value="GTP_cyclohydro2"/>
    <property type="match status" value="1"/>
</dbReference>
<organism evidence="11 12">
    <name type="scientific">Campylobacter pinnipediorum subsp. pinnipediorum</name>
    <dbReference type="NCBI Taxonomy" id="1660067"/>
    <lineage>
        <taxon>Bacteria</taxon>
        <taxon>Pseudomonadati</taxon>
        <taxon>Campylobacterota</taxon>
        <taxon>Epsilonproteobacteria</taxon>
        <taxon>Campylobacterales</taxon>
        <taxon>Campylobacteraceae</taxon>
        <taxon>Campylobacter</taxon>
    </lineage>
</organism>
<keyword evidence="3 9" id="KW-0479">Metal-binding</keyword>